<gene>
    <name evidence="1" type="ORF">J4573_35935</name>
</gene>
<protein>
    <submittedName>
        <fullName evidence="1">Uncharacterized protein</fullName>
    </submittedName>
</protein>
<keyword evidence="2" id="KW-1185">Reference proteome</keyword>
<dbReference type="AlphaFoldDB" id="A0A939T7Y8"/>
<name>A0A939T7Y8_9ACTN</name>
<dbReference type="Proteomes" id="UP000669179">
    <property type="component" value="Unassembled WGS sequence"/>
</dbReference>
<dbReference type="RefSeq" id="WP_208260540.1">
    <property type="nucleotide sequence ID" value="NZ_JAGEOJ010000016.1"/>
</dbReference>
<evidence type="ECO:0000313" key="2">
    <source>
        <dbReference type="Proteomes" id="UP000669179"/>
    </source>
</evidence>
<organism evidence="1 2">
    <name type="scientific">Actinomadura barringtoniae</name>
    <dbReference type="NCBI Taxonomy" id="1427535"/>
    <lineage>
        <taxon>Bacteria</taxon>
        <taxon>Bacillati</taxon>
        <taxon>Actinomycetota</taxon>
        <taxon>Actinomycetes</taxon>
        <taxon>Streptosporangiales</taxon>
        <taxon>Thermomonosporaceae</taxon>
        <taxon>Actinomadura</taxon>
    </lineage>
</organism>
<sequence length="56" mass="6700">MLVWASMADNPLLPFGDAMRIQAKSASWVFVLMGLELLRQVHFFLSERWARYRWTR</sequence>
<accession>A0A939T7Y8</accession>
<comment type="caution">
    <text evidence="1">The sequence shown here is derived from an EMBL/GenBank/DDBJ whole genome shotgun (WGS) entry which is preliminary data.</text>
</comment>
<evidence type="ECO:0000313" key="1">
    <source>
        <dbReference type="EMBL" id="MBO2452529.1"/>
    </source>
</evidence>
<reference evidence="1" key="1">
    <citation type="submission" date="2021-03" db="EMBL/GenBank/DDBJ databases">
        <authorList>
            <person name="Kanchanasin P."/>
            <person name="Saeng-In P."/>
            <person name="Phongsopitanun W."/>
            <person name="Yuki M."/>
            <person name="Kudo T."/>
            <person name="Ohkuma M."/>
            <person name="Tanasupawat S."/>
        </authorList>
    </citation>
    <scope>NUCLEOTIDE SEQUENCE</scope>
    <source>
        <strain evidence="1">GKU 128</strain>
    </source>
</reference>
<dbReference type="EMBL" id="JAGEOJ010000016">
    <property type="protein sequence ID" value="MBO2452529.1"/>
    <property type="molecule type" value="Genomic_DNA"/>
</dbReference>
<proteinExistence type="predicted"/>